<proteinExistence type="inferred from homology"/>
<protein>
    <submittedName>
        <fullName evidence="3">Periplasmic chaperone for outer membrane proteins Skp</fullName>
    </submittedName>
</protein>
<dbReference type="AlphaFoldDB" id="A0A4R3KRY1"/>
<comment type="caution">
    <text evidence="3">The sequence shown here is derived from an EMBL/GenBank/DDBJ whole genome shotgun (WGS) entry which is preliminary data.</text>
</comment>
<evidence type="ECO:0000256" key="2">
    <source>
        <dbReference type="ARBA" id="ARBA00022729"/>
    </source>
</evidence>
<accession>A0A4R3KRY1</accession>
<sequence length="199" mass="21882">MISGQRIISGRGIMTMSFLAIIMASCNQPAPSGGNPAPEQVPPAADAIVYVNSDTLLAKYQFFKDLQAELEKQGKSLESQVSSRTGNFQKQVSNYQQNAATMTPGERQSTEQNLGKAQQELQAFQQKVSQDLMKAEQDANDKLHSKVQAFLQEYAGLNDYKFVLTYSRSNNAVLFADSTLDVTDEVLNGLNAAYAKEKK</sequence>
<reference evidence="3 4" key="1">
    <citation type="submission" date="2019-03" db="EMBL/GenBank/DDBJ databases">
        <title>Genomic Encyclopedia of Type Strains, Phase IV (KMG-IV): sequencing the most valuable type-strain genomes for metagenomic binning, comparative biology and taxonomic classification.</title>
        <authorList>
            <person name="Goeker M."/>
        </authorList>
    </citation>
    <scope>NUCLEOTIDE SEQUENCE [LARGE SCALE GENOMIC DNA]</scope>
    <source>
        <strain evidence="3 4">DSM 21100</strain>
    </source>
</reference>
<dbReference type="GO" id="GO:0005829">
    <property type="term" value="C:cytosol"/>
    <property type="evidence" value="ECO:0007669"/>
    <property type="project" value="TreeGrafter"/>
</dbReference>
<dbReference type="InterPro" id="IPR024930">
    <property type="entry name" value="Skp_dom_sf"/>
</dbReference>
<evidence type="ECO:0000313" key="3">
    <source>
        <dbReference type="EMBL" id="TCS86909.1"/>
    </source>
</evidence>
<keyword evidence="2" id="KW-0732">Signal</keyword>
<dbReference type="Gene3D" id="3.30.910.20">
    <property type="entry name" value="Skp domain"/>
    <property type="match status" value="1"/>
</dbReference>
<comment type="similarity">
    <text evidence="1">Belongs to the Skp family.</text>
</comment>
<dbReference type="PANTHER" id="PTHR35089">
    <property type="entry name" value="CHAPERONE PROTEIN SKP"/>
    <property type="match status" value="1"/>
</dbReference>
<evidence type="ECO:0000256" key="1">
    <source>
        <dbReference type="ARBA" id="ARBA00009091"/>
    </source>
</evidence>
<dbReference type="SMART" id="SM00935">
    <property type="entry name" value="OmpH"/>
    <property type="match status" value="1"/>
</dbReference>
<gene>
    <name evidence="3" type="ORF">EDD80_106225</name>
</gene>
<dbReference type="GO" id="GO:0050821">
    <property type="term" value="P:protein stabilization"/>
    <property type="evidence" value="ECO:0007669"/>
    <property type="project" value="TreeGrafter"/>
</dbReference>
<dbReference type="EMBL" id="SMAD01000006">
    <property type="protein sequence ID" value="TCS86909.1"/>
    <property type="molecule type" value="Genomic_DNA"/>
</dbReference>
<dbReference type="PROSITE" id="PS51257">
    <property type="entry name" value="PROKAR_LIPOPROTEIN"/>
    <property type="match status" value="1"/>
</dbReference>
<keyword evidence="4" id="KW-1185">Reference proteome</keyword>
<dbReference type="SUPFAM" id="SSF111384">
    <property type="entry name" value="OmpH-like"/>
    <property type="match status" value="1"/>
</dbReference>
<dbReference type="PANTHER" id="PTHR35089:SF1">
    <property type="entry name" value="CHAPERONE PROTEIN SKP"/>
    <property type="match status" value="1"/>
</dbReference>
<name>A0A4R3KRY1_9SPHI</name>
<dbReference type="Pfam" id="PF03938">
    <property type="entry name" value="OmpH"/>
    <property type="match status" value="1"/>
</dbReference>
<organism evidence="3 4">
    <name type="scientific">Anseongella ginsenosidimutans</name>
    <dbReference type="NCBI Taxonomy" id="496056"/>
    <lineage>
        <taxon>Bacteria</taxon>
        <taxon>Pseudomonadati</taxon>
        <taxon>Bacteroidota</taxon>
        <taxon>Sphingobacteriia</taxon>
        <taxon>Sphingobacteriales</taxon>
        <taxon>Sphingobacteriaceae</taxon>
        <taxon>Anseongella</taxon>
    </lineage>
</organism>
<dbReference type="InterPro" id="IPR005632">
    <property type="entry name" value="Chaperone_Skp"/>
</dbReference>
<dbReference type="GO" id="GO:0051082">
    <property type="term" value="F:unfolded protein binding"/>
    <property type="evidence" value="ECO:0007669"/>
    <property type="project" value="InterPro"/>
</dbReference>
<dbReference type="Proteomes" id="UP000295807">
    <property type="component" value="Unassembled WGS sequence"/>
</dbReference>
<evidence type="ECO:0000313" key="4">
    <source>
        <dbReference type="Proteomes" id="UP000295807"/>
    </source>
</evidence>